<comment type="caution">
    <text evidence="2">The sequence shown here is derived from an EMBL/GenBank/DDBJ whole genome shotgun (WGS) entry which is preliminary data.</text>
</comment>
<proteinExistence type="predicted"/>
<dbReference type="Proteomes" id="UP000021816">
    <property type="component" value="Unassembled WGS sequence"/>
</dbReference>
<sequence>MGILDWFMNRPAQFDTDRVSETMIRGATEKAITLTNPRLSVLPSCHARLAPAVDTTIRYLRAMVEELPGARPVSPAIWSADRALRAFFVAPSDIHSSLGRSENLRTLFAKYPVLDEACVLMGMSFNEQRVFGIALHGEIVRRDVVQTRVSFSDHRAHICAQDEAELRRLIGAQAFEYVLAQALSQIAEVRVERQELEANRALIRARLRLLRRQGPGLGSMFAGAPAGASEQAELQAKLLENERQLEAIGDSQAALEMELECLKEVLEHPQRSLSVAQKHLRLDTMNVLSDDASSDRAADVSFSLAELSGPQPLQRAFVLARFARAEMASPTINFDAAARYL</sequence>
<accession>A0A011Q001</accession>
<evidence type="ECO:0000256" key="1">
    <source>
        <dbReference type="SAM" id="Coils"/>
    </source>
</evidence>
<protein>
    <submittedName>
        <fullName evidence="2">Uncharacterized protein</fullName>
    </submittedName>
</protein>
<evidence type="ECO:0000313" key="3">
    <source>
        <dbReference type="Proteomes" id="UP000021816"/>
    </source>
</evidence>
<keyword evidence="1" id="KW-0175">Coiled coil</keyword>
<organism evidence="2 3">
    <name type="scientific">Candidatus Accumulibacter appositus</name>
    <dbReference type="NCBI Taxonomy" id="1454003"/>
    <lineage>
        <taxon>Bacteria</taxon>
        <taxon>Pseudomonadati</taxon>
        <taxon>Pseudomonadota</taxon>
        <taxon>Betaproteobacteria</taxon>
        <taxon>Candidatus Accumulibacter</taxon>
    </lineage>
</organism>
<dbReference type="AlphaFoldDB" id="A0A011Q001"/>
<dbReference type="EMBL" id="JEMX01000011">
    <property type="protein sequence ID" value="EXI82475.1"/>
    <property type="molecule type" value="Genomic_DNA"/>
</dbReference>
<dbReference type="STRING" id="1454003.AW10_00583"/>
<reference evidence="2 3" key="1">
    <citation type="submission" date="2014-02" db="EMBL/GenBank/DDBJ databases">
        <title>Expanding our view of genomic diversity in Candidatus Accumulibacter clades.</title>
        <authorList>
            <person name="Skennerton C.T."/>
            <person name="Barr J.J."/>
            <person name="Slater F.R."/>
            <person name="Bond P.L."/>
            <person name="Tyson G.W."/>
        </authorList>
    </citation>
    <scope>NUCLEOTIDE SEQUENCE [LARGE SCALE GENOMIC DNA]</scope>
    <source>
        <strain evidence="3">BA-92</strain>
    </source>
</reference>
<dbReference type="PATRIC" id="fig|1454003.3.peg.596"/>
<gene>
    <name evidence="2" type="ORF">AW10_00583</name>
</gene>
<name>A0A011Q001_9PROT</name>
<evidence type="ECO:0000313" key="2">
    <source>
        <dbReference type="EMBL" id="EXI82475.1"/>
    </source>
</evidence>
<feature type="coiled-coil region" evidence="1">
    <location>
        <begin position="179"/>
        <end position="213"/>
    </location>
</feature>